<evidence type="ECO:0000313" key="2">
    <source>
        <dbReference type="Proteomes" id="UP001732700"/>
    </source>
</evidence>
<evidence type="ECO:0000313" key="1">
    <source>
        <dbReference type="EnsemblPlants" id="AVESA.00010b.r2.4CG1265190.1.CDS"/>
    </source>
</evidence>
<sequence>MGRFVAGYSFCNHSGNKSILLYHRKSIRTCHVLGVVSQAVSHICSQNAATCSFHKKLISTTNSLRNSVATYRELTQAMKGSLYHEFQTDLPAAEVWEVYGGLLIGQLVPQLLPDMLSKVELVDGDGGVGTVLLLTFPPGTPGLESYKEKFIKVDNENYVKEAIVVEGGFLDYGFTKYLVRFEITDKTDETSVIRSTIEYEVDEEHISNTSFVSTAAVATIAEAITRYIKEQKSSEQAPKQTSEK</sequence>
<name>A0ACD5WNJ4_AVESA</name>
<keyword evidence="2" id="KW-1185">Reference proteome</keyword>
<organism evidence="1 2">
    <name type="scientific">Avena sativa</name>
    <name type="common">Oat</name>
    <dbReference type="NCBI Taxonomy" id="4498"/>
    <lineage>
        <taxon>Eukaryota</taxon>
        <taxon>Viridiplantae</taxon>
        <taxon>Streptophyta</taxon>
        <taxon>Embryophyta</taxon>
        <taxon>Tracheophyta</taxon>
        <taxon>Spermatophyta</taxon>
        <taxon>Magnoliopsida</taxon>
        <taxon>Liliopsida</taxon>
        <taxon>Poales</taxon>
        <taxon>Poaceae</taxon>
        <taxon>BOP clade</taxon>
        <taxon>Pooideae</taxon>
        <taxon>Poodae</taxon>
        <taxon>Poeae</taxon>
        <taxon>Poeae Chloroplast Group 1 (Aveneae type)</taxon>
        <taxon>Aveninae</taxon>
        <taxon>Avena</taxon>
    </lineage>
</organism>
<dbReference type="Proteomes" id="UP001732700">
    <property type="component" value="Chromosome 4C"/>
</dbReference>
<accession>A0ACD5WNJ4</accession>
<dbReference type="EnsemblPlants" id="AVESA.00010b.r2.4CG1265190.1">
    <property type="protein sequence ID" value="AVESA.00010b.r2.4CG1265190.1.CDS"/>
    <property type="gene ID" value="AVESA.00010b.r2.4CG1265190"/>
</dbReference>
<reference evidence="1" key="2">
    <citation type="submission" date="2025-09" db="UniProtKB">
        <authorList>
            <consortium name="EnsemblPlants"/>
        </authorList>
    </citation>
    <scope>IDENTIFICATION</scope>
</reference>
<reference evidence="1" key="1">
    <citation type="submission" date="2021-05" db="EMBL/GenBank/DDBJ databases">
        <authorList>
            <person name="Scholz U."/>
            <person name="Mascher M."/>
            <person name="Fiebig A."/>
        </authorList>
    </citation>
    <scope>NUCLEOTIDE SEQUENCE [LARGE SCALE GENOMIC DNA]</scope>
</reference>
<proteinExistence type="predicted"/>
<protein>
    <submittedName>
        <fullName evidence="1">Uncharacterized protein</fullName>
    </submittedName>
</protein>